<dbReference type="KEGG" id="vg:65130050"/>
<reference evidence="1 2" key="1">
    <citation type="submission" date="2020-07" db="EMBL/GenBank/DDBJ databases">
        <title>Taxonomic proposal: Crassvirales, a new order of highly abundant and diverse bacterial viruses.</title>
        <authorList>
            <person name="Shkoporov A.N."/>
            <person name="Stockdale S.R."/>
            <person name="Guerin E."/>
            <person name="Ross R.P."/>
            <person name="Hill C."/>
        </authorList>
    </citation>
    <scope>NUCLEOTIDE SEQUENCE [LARGE SCALE GENOMIC DNA]</scope>
</reference>
<organism evidence="1 2">
    <name type="scientific">uncultured phage cr85_1</name>
    <dbReference type="NCBI Taxonomy" id="2772074"/>
    <lineage>
        <taxon>Viruses</taxon>
        <taxon>Duplodnaviria</taxon>
        <taxon>Heunggongvirae</taxon>
        <taxon>Uroviricota</taxon>
        <taxon>Caudoviricetes</taxon>
        <taxon>Crassvirales</taxon>
        <taxon>Steigviridae</taxon>
        <taxon>Asinivirinae</taxon>
        <taxon>Kahnovirus</taxon>
        <taxon>Kahnovirus oralis</taxon>
    </lineage>
</organism>
<keyword evidence="2" id="KW-1185">Reference proteome</keyword>
<proteinExistence type="predicted"/>
<dbReference type="GeneID" id="65130050"/>
<dbReference type="Proteomes" id="UP000593882">
    <property type="component" value="Segment"/>
</dbReference>
<sequence>MITQRKTIIPIFNYKLTIVIFDRWEELEGSIPQDEMDTEANAITISAYGASLVAVNSRRGSSIVHEAEHIKNHIWQYIGYTPQRDNDEVDAYLLTYIYDKITQVFYKHKDNKE</sequence>
<evidence type="ECO:0000313" key="1">
    <source>
        <dbReference type="EMBL" id="QOR59464.1"/>
    </source>
</evidence>
<name>A0A7M1RZ92_9CAUD</name>
<dbReference type="EMBL" id="MT774390">
    <property type="protein sequence ID" value="QOR59464.1"/>
    <property type="molecule type" value="Genomic_DNA"/>
</dbReference>
<dbReference type="RefSeq" id="YP_010111622.1">
    <property type="nucleotide sequence ID" value="NC_055883.1"/>
</dbReference>
<protein>
    <submittedName>
        <fullName evidence="1">Uncharacterized protein</fullName>
    </submittedName>
</protein>
<accession>A0A7M1RZ92</accession>
<evidence type="ECO:0000313" key="2">
    <source>
        <dbReference type="Proteomes" id="UP000593882"/>
    </source>
</evidence>